<dbReference type="AlphaFoldDB" id="A0A9X1SEF7"/>
<protein>
    <submittedName>
        <fullName evidence="1">Uncharacterized protein</fullName>
    </submittedName>
</protein>
<dbReference type="Proteomes" id="UP001139158">
    <property type="component" value="Unassembled WGS sequence"/>
</dbReference>
<evidence type="ECO:0000313" key="2">
    <source>
        <dbReference type="Proteomes" id="UP001139158"/>
    </source>
</evidence>
<dbReference type="RefSeq" id="WP_227897839.1">
    <property type="nucleotide sequence ID" value="NZ_CP099467.1"/>
</dbReference>
<sequence length="254" mass="27552">MTDSDLAILHGYRLPKGADPLELAASLRAMAEPIRTKLELKEIARFATGILDEADLEGTKRPASVIFDAISAQAEHVAAIMAGEHNCPTVTLGLALTDDPVSGDLMALAFHSHEEYARGIDDLGVAEYFPYWDEEATGESRPMGVGATEWGARGIIWERALRGTDPDDPTGMFRIEFGSPLPGVDLLTRADEILAEIPDLETRIHHALHTLATEQEFESPAEAMAFMASMPAHQQRIANALRPITLSDLAGGER</sequence>
<name>A0A9X1SEF7_9MICC</name>
<organism evidence="1 2">
    <name type="scientific">Arthrobacter caoxuetaonis</name>
    <dbReference type="NCBI Taxonomy" id="2886935"/>
    <lineage>
        <taxon>Bacteria</taxon>
        <taxon>Bacillati</taxon>
        <taxon>Actinomycetota</taxon>
        <taxon>Actinomycetes</taxon>
        <taxon>Micrococcales</taxon>
        <taxon>Micrococcaceae</taxon>
        <taxon>Arthrobacter</taxon>
    </lineage>
</organism>
<comment type="caution">
    <text evidence="1">The sequence shown here is derived from an EMBL/GenBank/DDBJ whole genome shotgun (WGS) entry which is preliminary data.</text>
</comment>
<reference evidence="1" key="1">
    <citation type="submission" date="2021-10" db="EMBL/GenBank/DDBJ databases">
        <title>Novel species in genus Arthrobacter.</title>
        <authorList>
            <person name="Liu Y."/>
        </authorList>
    </citation>
    <scope>NUCLEOTIDE SEQUENCE</scope>
    <source>
        <strain evidence="1">Zg-Y453</strain>
    </source>
</reference>
<accession>A0A9X1SEF7</accession>
<keyword evidence="2" id="KW-1185">Reference proteome</keyword>
<gene>
    <name evidence="1" type="ORF">LJ757_18825</name>
</gene>
<proteinExistence type="predicted"/>
<evidence type="ECO:0000313" key="1">
    <source>
        <dbReference type="EMBL" id="MCC3299817.1"/>
    </source>
</evidence>
<dbReference type="EMBL" id="JAJFZV010000020">
    <property type="protein sequence ID" value="MCC3299817.1"/>
    <property type="molecule type" value="Genomic_DNA"/>
</dbReference>